<dbReference type="GO" id="GO:0006355">
    <property type="term" value="P:regulation of DNA-templated transcription"/>
    <property type="evidence" value="ECO:0007669"/>
    <property type="project" value="InterPro"/>
</dbReference>
<keyword evidence="1 2" id="KW-0238">DNA-binding</keyword>
<dbReference type="SUPFAM" id="SSF46894">
    <property type="entry name" value="C-terminal effector domain of the bipartite response regulators"/>
    <property type="match status" value="1"/>
</dbReference>
<feature type="transmembrane region" description="Helical" evidence="3">
    <location>
        <begin position="156"/>
        <end position="175"/>
    </location>
</feature>
<dbReference type="Proteomes" id="UP000036951">
    <property type="component" value="Unassembled WGS sequence"/>
</dbReference>
<sequence>MKSYFSIVVFFVLLLSSVVTGTDRYLSTEDLIKDDLNQALAHTIAVKGGAWLVTDTIKAYKQLQNTTSGHVALLINDEFFNKRLSIPELRNRAYISFDIVPENIVAHNSKYIPNGICSDTIILNPASLKYCNGSVAMRGYAECSFFMVLSLSDQKLPITLMLLSLIWGSITYFCFKKKELLYSVSFAESNDTACVCAKNDDTCIISVGNMLYNKQSETFYGADNREINLTPMQFELMQMFFKADGHRLVKTDICNALWPGKDNANETLYTMIKRLKPVVEANSNLKIEVERGRAYKLRVDDKSVL</sequence>
<evidence type="ECO:0000259" key="4">
    <source>
        <dbReference type="PROSITE" id="PS51755"/>
    </source>
</evidence>
<keyword evidence="6" id="KW-1185">Reference proteome</keyword>
<dbReference type="InterPro" id="IPR016032">
    <property type="entry name" value="Sig_transdc_resp-reg_C-effctor"/>
</dbReference>
<reference evidence="5 6" key="1">
    <citation type="submission" date="2015-06" db="EMBL/GenBank/DDBJ databases">
        <title>Prevotella sp. 109, sp. nov., a novel member of the family Prevotellaceae isolated from human faeces.</title>
        <authorList>
            <person name="Shkoporov A.N."/>
            <person name="Chaplin A.V."/>
            <person name="Kafarskaia L.I."/>
            <person name="Efimov B.A."/>
        </authorList>
    </citation>
    <scope>NUCLEOTIDE SEQUENCE [LARGE SCALE GENOMIC DNA]</scope>
    <source>
        <strain evidence="5 6">109</strain>
    </source>
</reference>
<dbReference type="Pfam" id="PF00486">
    <property type="entry name" value="Trans_reg_C"/>
    <property type="match status" value="1"/>
</dbReference>
<keyword evidence="3" id="KW-0812">Transmembrane</keyword>
<evidence type="ECO:0000256" key="1">
    <source>
        <dbReference type="ARBA" id="ARBA00023125"/>
    </source>
</evidence>
<feature type="DNA-binding region" description="OmpR/PhoB-type" evidence="2">
    <location>
        <begin position="202"/>
        <end position="299"/>
    </location>
</feature>
<keyword evidence="3" id="KW-0472">Membrane</keyword>
<dbReference type="InterPro" id="IPR001867">
    <property type="entry name" value="OmpR/PhoB-type_DNA-bd"/>
</dbReference>
<dbReference type="SMART" id="SM00862">
    <property type="entry name" value="Trans_reg_C"/>
    <property type="match status" value="1"/>
</dbReference>
<proteinExistence type="predicted"/>
<evidence type="ECO:0000313" key="6">
    <source>
        <dbReference type="Proteomes" id="UP000036951"/>
    </source>
</evidence>
<protein>
    <recommendedName>
        <fullName evidence="4">OmpR/PhoB-type domain-containing protein</fullName>
    </recommendedName>
</protein>
<dbReference type="RefSeq" id="WP_053398091.1">
    <property type="nucleotide sequence ID" value="NZ_LFQU01000008.1"/>
</dbReference>
<dbReference type="AlphaFoldDB" id="A0A8E1QZJ9"/>
<dbReference type="GO" id="GO:0000160">
    <property type="term" value="P:phosphorelay signal transduction system"/>
    <property type="evidence" value="ECO:0007669"/>
    <property type="project" value="InterPro"/>
</dbReference>
<dbReference type="PROSITE" id="PS51755">
    <property type="entry name" value="OMPR_PHOB"/>
    <property type="match status" value="1"/>
</dbReference>
<evidence type="ECO:0000256" key="3">
    <source>
        <dbReference type="SAM" id="Phobius"/>
    </source>
</evidence>
<dbReference type="OrthoDB" id="1025819at2"/>
<name>A0A8E1QZJ9_9BACT</name>
<gene>
    <name evidence="5" type="ORF">ACU52_05775</name>
</gene>
<dbReference type="GO" id="GO:0003677">
    <property type="term" value="F:DNA binding"/>
    <property type="evidence" value="ECO:0007669"/>
    <property type="project" value="UniProtKB-UniRule"/>
</dbReference>
<dbReference type="InterPro" id="IPR036388">
    <property type="entry name" value="WH-like_DNA-bd_sf"/>
</dbReference>
<dbReference type="EMBL" id="LFQU01000008">
    <property type="protein sequence ID" value="KOO68834.1"/>
    <property type="molecule type" value="Genomic_DNA"/>
</dbReference>
<evidence type="ECO:0000256" key="2">
    <source>
        <dbReference type="PROSITE-ProRule" id="PRU01091"/>
    </source>
</evidence>
<feature type="domain" description="OmpR/PhoB-type" evidence="4">
    <location>
        <begin position="202"/>
        <end position="299"/>
    </location>
</feature>
<evidence type="ECO:0000313" key="5">
    <source>
        <dbReference type="EMBL" id="KOO68834.1"/>
    </source>
</evidence>
<accession>A0A8E1QZJ9</accession>
<dbReference type="Gene3D" id="1.10.10.10">
    <property type="entry name" value="Winged helix-like DNA-binding domain superfamily/Winged helix DNA-binding domain"/>
    <property type="match status" value="1"/>
</dbReference>
<keyword evidence="3" id="KW-1133">Transmembrane helix</keyword>
<organism evidence="5 6">
    <name type="scientific">Xylanibacter rarus</name>
    <dbReference type="NCBI Taxonomy" id="1676614"/>
    <lineage>
        <taxon>Bacteria</taxon>
        <taxon>Pseudomonadati</taxon>
        <taxon>Bacteroidota</taxon>
        <taxon>Bacteroidia</taxon>
        <taxon>Bacteroidales</taxon>
        <taxon>Prevotellaceae</taxon>
        <taxon>Xylanibacter</taxon>
    </lineage>
</organism>
<comment type="caution">
    <text evidence="5">The sequence shown here is derived from an EMBL/GenBank/DDBJ whole genome shotgun (WGS) entry which is preliminary data.</text>
</comment>